<dbReference type="InterPro" id="IPR012944">
    <property type="entry name" value="SusD_RagB_dom"/>
</dbReference>
<evidence type="ECO:0000256" key="5">
    <source>
        <dbReference type="ARBA" id="ARBA00023237"/>
    </source>
</evidence>
<sequence length="599" mass="67471">MKNFNKYIVGVALATLSLSACKKDFLDRQPQTSIGSDNFFNNEQDLKLYINNMYNFAGVGIFNDDRATDNAATTGNVEIKTMMVGNPGPSTITSGWDWEQLRSANYFLDNFRKAPLNAEVLNHYEGLARFFRAQFYAAKVKRYSDVPFYDKTIGTNDNDLLMKGRDPRATVVDKIMEDYAFAAQNVRETAETGAINRAIVKAYRAKFALYEGTYRRYHSELNLASTAPQFLQVARDVSNEIITSAKYRLYSTGNPTQDYLNLFIQPSLINNPEILLAVYNESGIRNSGWSETVFGNYEVSPAKDLLQDYLMKDGTYYTNQPGYATFSFVQEFQDRDPRLSQTYAYPGFNLANVRTYSQGGGIYVQQLAKNFSGYHQVKGFVNDPATAAMQTVDVPILRYAEILLTFAESKAELGDLTQSDLDQSINLIRTRAGMPAMSLNPTIDPVQNARYPNVSGPQKAALLEIRRERRIELALEGYRFEDLMRWNAGKLLEKEQEGIYFSGLGKHDLTGDNIPDIILLANNESIPAVKEKNSLGKDFIYYRTGAIGQDAGVFLKNGTSGTVQTIADNGIFLEPKYYYRPVPQSQVLLNPNLKQIFGW</sequence>
<keyword evidence="4" id="KW-0472">Membrane</keyword>
<dbReference type="RefSeq" id="WP_132536518.1">
    <property type="nucleotide sequence ID" value="NZ_BMJO01000012.1"/>
</dbReference>
<dbReference type="GO" id="GO:0009279">
    <property type="term" value="C:cell outer membrane"/>
    <property type="evidence" value="ECO:0007669"/>
    <property type="project" value="UniProtKB-SubCell"/>
</dbReference>
<reference evidence="7" key="1">
    <citation type="journal article" date="2014" name="Int. J. Syst. Evol. Microbiol.">
        <title>Complete genome of a new Firmicutes species belonging to the dominant human colonic microbiota ('Ruminococcus bicirculans') reveals two chromosomes and a selective capacity to utilize plant glucans.</title>
        <authorList>
            <consortium name="NISC Comparative Sequencing Program"/>
            <person name="Wegmann U."/>
            <person name="Louis P."/>
            <person name="Goesmann A."/>
            <person name="Henrissat B."/>
            <person name="Duncan S.H."/>
            <person name="Flint H.J."/>
        </authorList>
    </citation>
    <scope>NUCLEOTIDE SEQUENCE</scope>
    <source>
        <strain evidence="7">CGMCC 1.15644</strain>
    </source>
</reference>
<accession>A0A4R2H0W9</accession>
<name>A0A4R2H0W9_9SPHI</name>
<keyword evidence="3" id="KW-0732">Signal</keyword>
<dbReference type="EMBL" id="BMJO01000012">
    <property type="protein sequence ID" value="GGE71028.1"/>
    <property type="molecule type" value="Genomic_DNA"/>
</dbReference>
<dbReference type="SUPFAM" id="SSF48452">
    <property type="entry name" value="TPR-like"/>
    <property type="match status" value="1"/>
</dbReference>
<protein>
    <submittedName>
        <fullName evidence="8">Putative outer membrane starch-binding protein</fullName>
    </submittedName>
</protein>
<evidence type="ECO:0000256" key="3">
    <source>
        <dbReference type="ARBA" id="ARBA00022729"/>
    </source>
</evidence>
<comment type="subcellular location">
    <subcellularLocation>
        <location evidence="1">Cell outer membrane</location>
    </subcellularLocation>
</comment>
<dbReference type="Proteomes" id="UP000295684">
    <property type="component" value="Unassembled WGS sequence"/>
</dbReference>
<evidence type="ECO:0000313" key="8">
    <source>
        <dbReference type="EMBL" id="TCO17766.1"/>
    </source>
</evidence>
<organism evidence="8 9">
    <name type="scientific">Pedobacter psychrotolerans</name>
    <dbReference type="NCBI Taxonomy" id="1843235"/>
    <lineage>
        <taxon>Bacteria</taxon>
        <taxon>Pseudomonadati</taxon>
        <taxon>Bacteroidota</taxon>
        <taxon>Sphingobacteriia</taxon>
        <taxon>Sphingobacteriales</taxon>
        <taxon>Sphingobacteriaceae</taxon>
        <taxon>Pedobacter</taxon>
    </lineage>
</organism>
<reference evidence="8 9" key="3">
    <citation type="submission" date="2019-03" db="EMBL/GenBank/DDBJ databases">
        <title>Genomic Encyclopedia of Type Strains, Phase IV (KMG-IV): sequencing the most valuable type-strain genomes for metagenomic binning, comparative biology and taxonomic classification.</title>
        <authorList>
            <person name="Goeker M."/>
        </authorList>
    </citation>
    <scope>NUCLEOTIDE SEQUENCE [LARGE SCALE GENOMIC DNA]</scope>
    <source>
        <strain evidence="8 9">DSM 103236</strain>
    </source>
</reference>
<evidence type="ECO:0000313" key="7">
    <source>
        <dbReference type="EMBL" id="GGE71028.1"/>
    </source>
</evidence>
<dbReference type="AlphaFoldDB" id="A0A4R2H0W9"/>
<keyword evidence="10" id="KW-1185">Reference proteome</keyword>
<dbReference type="Proteomes" id="UP000622648">
    <property type="component" value="Unassembled WGS sequence"/>
</dbReference>
<evidence type="ECO:0000256" key="2">
    <source>
        <dbReference type="ARBA" id="ARBA00006275"/>
    </source>
</evidence>
<evidence type="ECO:0000259" key="6">
    <source>
        <dbReference type="Pfam" id="PF07980"/>
    </source>
</evidence>
<dbReference type="Pfam" id="PF07980">
    <property type="entry name" value="SusD_RagB"/>
    <property type="match status" value="1"/>
</dbReference>
<keyword evidence="5" id="KW-0998">Cell outer membrane</keyword>
<feature type="domain" description="RagB/SusD" evidence="6">
    <location>
        <begin position="295"/>
        <end position="599"/>
    </location>
</feature>
<gene>
    <name evidence="8" type="ORF">EV200_11338</name>
    <name evidence="7" type="ORF">GCM10011413_42210</name>
</gene>
<evidence type="ECO:0000313" key="10">
    <source>
        <dbReference type="Proteomes" id="UP000622648"/>
    </source>
</evidence>
<dbReference type="InterPro" id="IPR011990">
    <property type="entry name" value="TPR-like_helical_dom_sf"/>
</dbReference>
<dbReference type="OrthoDB" id="5694214at2"/>
<evidence type="ECO:0000313" key="9">
    <source>
        <dbReference type="Proteomes" id="UP000295684"/>
    </source>
</evidence>
<reference evidence="7" key="4">
    <citation type="submission" date="2024-05" db="EMBL/GenBank/DDBJ databases">
        <authorList>
            <person name="Sun Q."/>
            <person name="Zhou Y."/>
        </authorList>
    </citation>
    <scope>NUCLEOTIDE SEQUENCE</scope>
    <source>
        <strain evidence="7">CGMCC 1.15644</strain>
    </source>
</reference>
<comment type="similarity">
    <text evidence="2">Belongs to the SusD family.</text>
</comment>
<dbReference type="Gene3D" id="1.25.40.390">
    <property type="match status" value="1"/>
</dbReference>
<evidence type="ECO:0000256" key="1">
    <source>
        <dbReference type="ARBA" id="ARBA00004442"/>
    </source>
</evidence>
<dbReference type="EMBL" id="SLWO01000013">
    <property type="protein sequence ID" value="TCO17766.1"/>
    <property type="molecule type" value="Genomic_DNA"/>
</dbReference>
<comment type="caution">
    <text evidence="8">The sequence shown here is derived from an EMBL/GenBank/DDBJ whole genome shotgun (WGS) entry which is preliminary data.</text>
</comment>
<dbReference type="PROSITE" id="PS51257">
    <property type="entry name" value="PROKAR_LIPOPROTEIN"/>
    <property type="match status" value="1"/>
</dbReference>
<evidence type="ECO:0000256" key="4">
    <source>
        <dbReference type="ARBA" id="ARBA00023136"/>
    </source>
</evidence>
<proteinExistence type="inferred from homology"/>
<reference evidence="10" key="2">
    <citation type="journal article" date="2019" name="Int. J. Syst. Evol. Microbiol.">
        <title>The Global Catalogue of Microorganisms (GCM) 10K type strain sequencing project: providing services to taxonomists for standard genome sequencing and annotation.</title>
        <authorList>
            <consortium name="The Broad Institute Genomics Platform"/>
            <consortium name="The Broad Institute Genome Sequencing Center for Infectious Disease"/>
            <person name="Wu L."/>
            <person name="Ma J."/>
        </authorList>
    </citation>
    <scope>NUCLEOTIDE SEQUENCE [LARGE SCALE GENOMIC DNA]</scope>
    <source>
        <strain evidence="10">CGMCC 1.15644</strain>
    </source>
</reference>